<dbReference type="InterPro" id="IPR005119">
    <property type="entry name" value="LysR_subst-bd"/>
</dbReference>
<dbReference type="InterPro" id="IPR050950">
    <property type="entry name" value="HTH-type_LysR_regulators"/>
</dbReference>
<keyword evidence="7" id="KW-1185">Reference proteome</keyword>
<proteinExistence type="inferred from homology"/>
<evidence type="ECO:0000256" key="2">
    <source>
        <dbReference type="ARBA" id="ARBA00023015"/>
    </source>
</evidence>
<organism evidence="6 7">
    <name type="scientific">Psychrobacillus mangrovi</name>
    <dbReference type="NCBI Taxonomy" id="3117745"/>
    <lineage>
        <taxon>Bacteria</taxon>
        <taxon>Bacillati</taxon>
        <taxon>Bacillota</taxon>
        <taxon>Bacilli</taxon>
        <taxon>Bacillales</taxon>
        <taxon>Bacillaceae</taxon>
        <taxon>Psychrobacillus</taxon>
    </lineage>
</organism>
<dbReference type="InterPro" id="IPR036388">
    <property type="entry name" value="WH-like_DNA-bd_sf"/>
</dbReference>
<evidence type="ECO:0000313" key="7">
    <source>
        <dbReference type="Proteomes" id="UP001364890"/>
    </source>
</evidence>
<accession>A0ABU8F222</accession>
<dbReference type="RefSeq" id="WP_336495857.1">
    <property type="nucleotide sequence ID" value="NZ_JBAWSY010000001.1"/>
</dbReference>
<comment type="caution">
    <text evidence="6">The sequence shown here is derived from an EMBL/GenBank/DDBJ whole genome shotgun (WGS) entry which is preliminary data.</text>
</comment>
<comment type="similarity">
    <text evidence="1">Belongs to the LysR transcriptional regulatory family.</text>
</comment>
<dbReference type="Gene3D" id="1.10.10.10">
    <property type="entry name" value="Winged helix-like DNA-binding domain superfamily/Winged helix DNA-binding domain"/>
    <property type="match status" value="1"/>
</dbReference>
<evidence type="ECO:0000313" key="6">
    <source>
        <dbReference type="EMBL" id="MEI4768297.1"/>
    </source>
</evidence>
<name>A0ABU8F222_9BACI</name>
<evidence type="ECO:0000256" key="3">
    <source>
        <dbReference type="ARBA" id="ARBA00023125"/>
    </source>
</evidence>
<keyword evidence="3" id="KW-0238">DNA-binding</keyword>
<dbReference type="SUPFAM" id="SSF53850">
    <property type="entry name" value="Periplasmic binding protein-like II"/>
    <property type="match status" value="1"/>
</dbReference>
<dbReference type="PANTHER" id="PTHR30419:SF8">
    <property type="entry name" value="NITROGEN ASSIMILATION TRANSCRIPTIONAL ACTIVATOR-RELATED"/>
    <property type="match status" value="1"/>
</dbReference>
<protein>
    <submittedName>
        <fullName evidence="6">LysR family transcriptional regulator</fullName>
    </submittedName>
</protein>
<dbReference type="Pfam" id="PF03466">
    <property type="entry name" value="LysR_substrate"/>
    <property type="match status" value="1"/>
</dbReference>
<sequence>MEFRVLRYFLTIAREGSITGAANVLHVTQPTLSRQLKELEEELGKKLFIRKSHNIVLTDEGMILRKRAEEIIDMVAKVEEEFNSMEETIGGDVYIGGGETDAMKLIAQIVKGLRFKYPNIRFHLYSGNSDDVTEQLDKGLLDFGILIQPADLSKYNYINIPAKDVWGVIMRKDSPLAVKKSIQKADLLDVPLLFSRQAMKQGLSRNEFSEWFGEDYDKLNVVTTYNLAFNAALMVEEGIGYAVTIDKIVNTSSDSNLCFRPLEPRLESGLNIVWKKHQVFSNAANIFFEEMQNKFLNYKSEI</sequence>
<dbReference type="PROSITE" id="PS50931">
    <property type="entry name" value="HTH_LYSR"/>
    <property type="match status" value="1"/>
</dbReference>
<evidence type="ECO:0000259" key="5">
    <source>
        <dbReference type="PROSITE" id="PS50931"/>
    </source>
</evidence>
<dbReference type="SUPFAM" id="SSF46785">
    <property type="entry name" value="Winged helix' DNA-binding domain"/>
    <property type="match status" value="1"/>
</dbReference>
<feature type="domain" description="HTH lysR-type" evidence="5">
    <location>
        <begin position="1"/>
        <end position="58"/>
    </location>
</feature>
<dbReference type="InterPro" id="IPR036390">
    <property type="entry name" value="WH_DNA-bd_sf"/>
</dbReference>
<dbReference type="Gene3D" id="3.40.190.290">
    <property type="match status" value="1"/>
</dbReference>
<dbReference type="InterPro" id="IPR000847">
    <property type="entry name" value="LysR_HTH_N"/>
</dbReference>
<gene>
    <name evidence="6" type="ORF">WAX74_01340</name>
</gene>
<evidence type="ECO:0000256" key="1">
    <source>
        <dbReference type="ARBA" id="ARBA00009437"/>
    </source>
</evidence>
<dbReference type="CDD" id="cd05466">
    <property type="entry name" value="PBP2_LTTR_substrate"/>
    <property type="match status" value="1"/>
</dbReference>
<keyword evidence="4" id="KW-0804">Transcription</keyword>
<dbReference type="PANTHER" id="PTHR30419">
    <property type="entry name" value="HTH-TYPE TRANSCRIPTIONAL REGULATOR YBHD"/>
    <property type="match status" value="1"/>
</dbReference>
<reference evidence="6 7" key="1">
    <citation type="submission" date="2024-01" db="EMBL/GenBank/DDBJ databases">
        <title>Seven novel Bacillus-like species.</title>
        <authorList>
            <person name="Liu G."/>
        </authorList>
    </citation>
    <scope>NUCLEOTIDE SEQUENCE [LARGE SCALE GENOMIC DNA]</scope>
    <source>
        <strain evidence="6 7">FJAT-51614</strain>
    </source>
</reference>
<evidence type="ECO:0000256" key="4">
    <source>
        <dbReference type="ARBA" id="ARBA00023163"/>
    </source>
</evidence>
<dbReference type="PRINTS" id="PR00039">
    <property type="entry name" value="HTHLYSR"/>
</dbReference>
<dbReference type="EMBL" id="JBAWSY010000001">
    <property type="protein sequence ID" value="MEI4768297.1"/>
    <property type="molecule type" value="Genomic_DNA"/>
</dbReference>
<dbReference type="Proteomes" id="UP001364890">
    <property type="component" value="Unassembled WGS sequence"/>
</dbReference>
<dbReference type="Pfam" id="PF00126">
    <property type="entry name" value="HTH_1"/>
    <property type="match status" value="1"/>
</dbReference>
<keyword evidence="2" id="KW-0805">Transcription regulation</keyword>